<dbReference type="AlphaFoldDB" id="A0A4V2FSI8"/>
<dbReference type="InterPro" id="IPR018062">
    <property type="entry name" value="HTH_AraC-typ_CS"/>
</dbReference>
<evidence type="ECO:0000259" key="5">
    <source>
        <dbReference type="PROSITE" id="PS01124"/>
    </source>
</evidence>
<proteinExistence type="predicted"/>
<keyword evidence="3" id="KW-0804">Transcription</keyword>
<evidence type="ECO:0000256" key="3">
    <source>
        <dbReference type="ARBA" id="ARBA00023163"/>
    </source>
</evidence>
<dbReference type="Proteomes" id="UP000293398">
    <property type="component" value="Unassembled WGS sequence"/>
</dbReference>
<dbReference type="Gene3D" id="3.30.450.20">
    <property type="entry name" value="PAS domain"/>
    <property type="match status" value="1"/>
</dbReference>
<dbReference type="Gene3D" id="1.10.10.60">
    <property type="entry name" value="Homeodomain-like"/>
    <property type="match status" value="1"/>
</dbReference>
<dbReference type="InterPro" id="IPR013656">
    <property type="entry name" value="PAS_4"/>
</dbReference>
<dbReference type="Pfam" id="PF12833">
    <property type="entry name" value="HTH_18"/>
    <property type="match status" value="1"/>
</dbReference>
<reference evidence="6 7" key="1">
    <citation type="submission" date="2019-02" db="EMBL/GenBank/DDBJ databases">
        <title>Genomic Encyclopedia of Type Strains, Phase IV (KMG-IV): sequencing the most valuable type-strain genomes for metagenomic binning, comparative biology and taxonomic classification.</title>
        <authorList>
            <person name="Goeker M."/>
        </authorList>
    </citation>
    <scope>NUCLEOTIDE SEQUENCE [LARGE SCALE GENOMIC DNA]</scope>
    <source>
        <strain evidence="6 7">DSM 23814</strain>
    </source>
</reference>
<evidence type="ECO:0000256" key="1">
    <source>
        <dbReference type="ARBA" id="ARBA00023015"/>
    </source>
</evidence>
<gene>
    <name evidence="6" type="ORF">EV681_2838</name>
</gene>
<evidence type="ECO:0000256" key="2">
    <source>
        <dbReference type="ARBA" id="ARBA00023125"/>
    </source>
</evidence>
<dbReference type="PANTHER" id="PTHR43280:SF28">
    <property type="entry name" value="HTH-TYPE TRANSCRIPTIONAL ACTIVATOR RHAS"/>
    <property type="match status" value="1"/>
</dbReference>
<evidence type="ECO:0000256" key="4">
    <source>
        <dbReference type="SAM" id="MobiDB-lite"/>
    </source>
</evidence>
<evidence type="ECO:0000313" key="7">
    <source>
        <dbReference type="Proteomes" id="UP000293398"/>
    </source>
</evidence>
<accession>A0A4V2FSI8</accession>
<feature type="domain" description="HTH araC/xylS-type" evidence="5">
    <location>
        <begin position="179"/>
        <end position="276"/>
    </location>
</feature>
<dbReference type="PROSITE" id="PS00041">
    <property type="entry name" value="HTH_ARAC_FAMILY_1"/>
    <property type="match status" value="1"/>
</dbReference>
<keyword evidence="7" id="KW-1185">Reference proteome</keyword>
<dbReference type="PROSITE" id="PS01124">
    <property type="entry name" value="HTH_ARAC_FAMILY_2"/>
    <property type="match status" value="1"/>
</dbReference>
<dbReference type="PANTHER" id="PTHR43280">
    <property type="entry name" value="ARAC-FAMILY TRANSCRIPTIONAL REGULATOR"/>
    <property type="match status" value="1"/>
</dbReference>
<name>A0A4V2FSI8_9BURK</name>
<dbReference type="SUPFAM" id="SSF46689">
    <property type="entry name" value="Homeodomain-like"/>
    <property type="match status" value="2"/>
</dbReference>
<protein>
    <submittedName>
        <fullName evidence="6">AraC family transcriptional regulator</fullName>
    </submittedName>
</protein>
<dbReference type="InterPro" id="IPR035965">
    <property type="entry name" value="PAS-like_dom_sf"/>
</dbReference>
<dbReference type="GO" id="GO:0043565">
    <property type="term" value="F:sequence-specific DNA binding"/>
    <property type="evidence" value="ECO:0007669"/>
    <property type="project" value="InterPro"/>
</dbReference>
<keyword evidence="1" id="KW-0805">Transcription regulation</keyword>
<dbReference type="SMART" id="SM00342">
    <property type="entry name" value="HTH_ARAC"/>
    <property type="match status" value="1"/>
</dbReference>
<feature type="region of interest" description="Disordered" evidence="4">
    <location>
        <begin position="1"/>
        <end position="21"/>
    </location>
</feature>
<dbReference type="PRINTS" id="PR00032">
    <property type="entry name" value="HTHARAC"/>
</dbReference>
<dbReference type="InterPro" id="IPR018060">
    <property type="entry name" value="HTH_AraC"/>
</dbReference>
<dbReference type="InterPro" id="IPR020449">
    <property type="entry name" value="Tscrpt_reg_AraC-type_HTH"/>
</dbReference>
<dbReference type="SUPFAM" id="SSF55785">
    <property type="entry name" value="PYP-like sensor domain (PAS domain)"/>
    <property type="match status" value="1"/>
</dbReference>
<organism evidence="6 7">
    <name type="scientific">Advenella incenata</name>
    <dbReference type="NCBI Taxonomy" id="267800"/>
    <lineage>
        <taxon>Bacteria</taxon>
        <taxon>Pseudomonadati</taxon>
        <taxon>Pseudomonadota</taxon>
        <taxon>Betaproteobacteria</taxon>
        <taxon>Burkholderiales</taxon>
        <taxon>Alcaligenaceae</taxon>
    </lineage>
</organism>
<comment type="caution">
    <text evidence="6">The sequence shown here is derived from an EMBL/GenBank/DDBJ whole genome shotgun (WGS) entry which is preliminary data.</text>
</comment>
<evidence type="ECO:0000313" key="6">
    <source>
        <dbReference type="EMBL" id="RZT94419.1"/>
    </source>
</evidence>
<keyword evidence="2" id="KW-0238">DNA-binding</keyword>
<sequence>MQMANELSLSRRDPQLSGGPSDAAPISALVTAVAENFRPQNLEALLCHLSILAPIFDALPNVVFFIKNTRAEYVLVNQTLAKRCGLECVADVLGKPSREVFNTRQGNEYTEQDYRVLHTGDCIADKLELHFYSSGELGWCLTHKMPIYGACGQIIAMAGVSVDIQSDELNQPGTNERLEKVESYVRTHFDQVIRMETLADISGLSMSQLERNFKKIFHMTPLQFIQKTRLEHALRLLDQNMTITEISARCGYTDHSAFSRQFKQLTGVSPSQFKEKRAGHHVTV</sequence>
<dbReference type="GO" id="GO:0003700">
    <property type="term" value="F:DNA-binding transcription factor activity"/>
    <property type="evidence" value="ECO:0007669"/>
    <property type="project" value="InterPro"/>
</dbReference>
<dbReference type="InterPro" id="IPR009057">
    <property type="entry name" value="Homeodomain-like_sf"/>
</dbReference>
<dbReference type="EMBL" id="SHKO01000002">
    <property type="protein sequence ID" value="RZT94419.1"/>
    <property type="molecule type" value="Genomic_DNA"/>
</dbReference>
<dbReference type="Pfam" id="PF08448">
    <property type="entry name" value="PAS_4"/>
    <property type="match status" value="1"/>
</dbReference>